<dbReference type="Pfam" id="PF01182">
    <property type="entry name" value="Glucosamine_iso"/>
    <property type="match status" value="1"/>
</dbReference>
<dbReference type="PANTHER" id="PTHR11054:SF0">
    <property type="entry name" value="6-PHOSPHOGLUCONOLACTONASE"/>
    <property type="match status" value="1"/>
</dbReference>
<dbReference type="EMBL" id="JACCBN010000001">
    <property type="protein sequence ID" value="NYD35419.1"/>
    <property type="molecule type" value="Genomic_DNA"/>
</dbReference>
<keyword evidence="7 10" id="KW-0378">Hydrolase</keyword>
<dbReference type="EC" id="3.1.1.31" evidence="5 7"/>
<evidence type="ECO:0000256" key="1">
    <source>
        <dbReference type="ARBA" id="ARBA00000832"/>
    </source>
</evidence>
<dbReference type="GO" id="GO:0006098">
    <property type="term" value="P:pentose-phosphate shunt"/>
    <property type="evidence" value="ECO:0007669"/>
    <property type="project" value="UniProtKB-UniPathway"/>
</dbReference>
<comment type="function">
    <text evidence="2 7">Hydrolysis of 6-phosphogluconolactone to 6-phosphogluconate.</text>
</comment>
<dbReference type="UniPathway" id="UPA00115">
    <property type="reaction ID" value="UER00409"/>
</dbReference>
<reference evidence="10 11" key="1">
    <citation type="submission" date="2020-07" db="EMBL/GenBank/DDBJ databases">
        <title>Sequencing the genomes of 1000 actinobacteria strains.</title>
        <authorList>
            <person name="Klenk H.-P."/>
        </authorList>
    </citation>
    <scope>NUCLEOTIDE SEQUENCE [LARGE SCALE GENOMIC DNA]</scope>
    <source>
        <strain evidence="10 11">DSM 45772</strain>
    </source>
</reference>
<name>A0A7Y9DU11_9PSEU</name>
<dbReference type="InterPro" id="IPR037171">
    <property type="entry name" value="NagB/RpiA_transferase-like"/>
</dbReference>
<evidence type="ECO:0000256" key="4">
    <source>
        <dbReference type="ARBA" id="ARBA00010662"/>
    </source>
</evidence>
<dbReference type="PANTHER" id="PTHR11054">
    <property type="entry name" value="6-PHOSPHOGLUCONOLACTONASE"/>
    <property type="match status" value="1"/>
</dbReference>
<protein>
    <recommendedName>
        <fullName evidence="6 7">6-phosphogluconolactonase</fullName>
        <shortName evidence="7">6PGL</shortName>
        <ecNumber evidence="5 7">3.1.1.31</ecNumber>
    </recommendedName>
</protein>
<dbReference type="InterPro" id="IPR006148">
    <property type="entry name" value="Glc/Gal-6P_isomerase"/>
</dbReference>
<dbReference type="Proteomes" id="UP000535890">
    <property type="component" value="Unassembled WGS sequence"/>
</dbReference>
<comment type="similarity">
    <text evidence="4 7">Belongs to the glucosamine/galactosamine-6-phosphate isomerase family. 6-phosphogluconolactonase subfamily.</text>
</comment>
<comment type="pathway">
    <text evidence="3 7">Carbohydrate degradation; pentose phosphate pathway; D-ribulose 5-phosphate from D-glucose 6-phosphate (oxidative stage): step 2/3.</text>
</comment>
<dbReference type="Gene3D" id="3.40.50.1360">
    <property type="match status" value="1"/>
</dbReference>
<dbReference type="InterPro" id="IPR005900">
    <property type="entry name" value="6-phosphogluconolactonase_DevB"/>
</dbReference>
<evidence type="ECO:0000256" key="8">
    <source>
        <dbReference type="SAM" id="MobiDB-lite"/>
    </source>
</evidence>
<dbReference type="GO" id="GO:0017057">
    <property type="term" value="F:6-phosphogluconolactonase activity"/>
    <property type="evidence" value="ECO:0007669"/>
    <property type="project" value="UniProtKB-UniRule"/>
</dbReference>
<feature type="region of interest" description="Disordered" evidence="8">
    <location>
        <begin position="104"/>
        <end position="128"/>
    </location>
</feature>
<evidence type="ECO:0000256" key="2">
    <source>
        <dbReference type="ARBA" id="ARBA00002681"/>
    </source>
</evidence>
<dbReference type="AlphaFoldDB" id="A0A7Y9DU11"/>
<dbReference type="RefSeq" id="WP_179793260.1">
    <property type="nucleotide sequence ID" value="NZ_BAABHP010000004.1"/>
</dbReference>
<organism evidence="10 11">
    <name type="scientific">Actinomycetospora corticicola</name>
    <dbReference type="NCBI Taxonomy" id="663602"/>
    <lineage>
        <taxon>Bacteria</taxon>
        <taxon>Bacillati</taxon>
        <taxon>Actinomycetota</taxon>
        <taxon>Actinomycetes</taxon>
        <taxon>Pseudonocardiales</taxon>
        <taxon>Pseudonocardiaceae</taxon>
        <taxon>Actinomycetospora</taxon>
    </lineage>
</organism>
<evidence type="ECO:0000259" key="9">
    <source>
        <dbReference type="Pfam" id="PF01182"/>
    </source>
</evidence>
<evidence type="ECO:0000256" key="7">
    <source>
        <dbReference type="RuleBase" id="RU365095"/>
    </source>
</evidence>
<sequence length="259" mass="26216">MREREIVTLPDDGSVAADGAARLLAALAAAQSARGVASVVLTGGGIGIAMLEAVAASPDVDSVDWSQVEVFWGDERFVPAGSEDRNDAQARAALLDRVALDPARVHPMASSTPGPSALESEDSADPDQGAQAYAQVLTEAAARLGEGVPGIPAFDVLLAGCGPEGHTLSVFPDSPAVHATAAGVVAVRDCPKPPPTRVSLTLAAARSAREVWLVAAGEGKAEALAKAAHGATEVEIPLAGLAGTERTLWLLDEAAAAQI</sequence>
<dbReference type="InterPro" id="IPR039104">
    <property type="entry name" value="6PGL"/>
</dbReference>
<dbReference type="NCBIfam" id="TIGR01198">
    <property type="entry name" value="pgl"/>
    <property type="match status" value="1"/>
</dbReference>
<evidence type="ECO:0000256" key="5">
    <source>
        <dbReference type="ARBA" id="ARBA00013198"/>
    </source>
</evidence>
<comment type="catalytic activity">
    <reaction evidence="1 7">
        <text>6-phospho-D-glucono-1,5-lactone + H2O = 6-phospho-D-gluconate + H(+)</text>
        <dbReference type="Rhea" id="RHEA:12556"/>
        <dbReference type="ChEBI" id="CHEBI:15377"/>
        <dbReference type="ChEBI" id="CHEBI:15378"/>
        <dbReference type="ChEBI" id="CHEBI:57955"/>
        <dbReference type="ChEBI" id="CHEBI:58759"/>
        <dbReference type="EC" id="3.1.1.31"/>
    </reaction>
</comment>
<gene>
    <name evidence="7" type="primary">pgl</name>
    <name evidence="10" type="ORF">BJ983_001521</name>
</gene>
<evidence type="ECO:0000256" key="6">
    <source>
        <dbReference type="ARBA" id="ARBA00020337"/>
    </source>
</evidence>
<evidence type="ECO:0000313" key="10">
    <source>
        <dbReference type="EMBL" id="NYD35419.1"/>
    </source>
</evidence>
<keyword evidence="11" id="KW-1185">Reference proteome</keyword>
<evidence type="ECO:0000256" key="3">
    <source>
        <dbReference type="ARBA" id="ARBA00004961"/>
    </source>
</evidence>
<proteinExistence type="inferred from homology"/>
<dbReference type="CDD" id="cd01400">
    <property type="entry name" value="6PGL"/>
    <property type="match status" value="1"/>
</dbReference>
<dbReference type="SUPFAM" id="SSF100950">
    <property type="entry name" value="NagB/RpiA/CoA transferase-like"/>
    <property type="match status" value="1"/>
</dbReference>
<dbReference type="GO" id="GO:0005975">
    <property type="term" value="P:carbohydrate metabolic process"/>
    <property type="evidence" value="ECO:0007669"/>
    <property type="project" value="UniProtKB-UniRule"/>
</dbReference>
<evidence type="ECO:0000313" key="11">
    <source>
        <dbReference type="Proteomes" id="UP000535890"/>
    </source>
</evidence>
<accession>A0A7Y9DU11</accession>
<feature type="domain" description="Glucosamine/galactosamine-6-phosphate isomerase" evidence="9">
    <location>
        <begin position="11"/>
        <end position="249"/>
    </location>
</feature>
<comment type="caution">
    <text evidence="10">The sequence shown here is derived from an EMBL/GenBank/DDBJ whole genome shotgun (WGS) entry which is preliminary data.</text>
</comment>